<keyword evidence="6 8" id="KW-0648">Protein biosynthesis</keyword>
<dbReference type="InterPro" id="IPR036477">
    <property type="entry name" value="Formyl_transf_N_sf"/>
</dbReference>
<feature type="domain" description="Formyl transferase N-terminal" evidence="9">
    <location>
        <begin position="4"/>
        <end position="183"/>
    </location>
</feature>
<comment type="caution">
    <text evidence="11">The sequence shown here is derived from an EMBL/GenBank/DDBJ whole genome shotgun (WGS) entry which is preliminary data.</text>
</comment>
<reference evidence="11" key="1">
    <citation type="journal article" date="2021" name="PeerJ">
        <title>Extensive microbial diversity within the chicken gut microbiome revealed by metagenomics and culture.</title>
        <authorList>
            <person name="Gilroy R."/>
            <person name="Ravi A."/>
            <person name="Getino M."/>
            <person name="Pursley I."/>
            <person name="Horton D.L."/>
            <person name="Alikhan N.F."/>
            <person name="Baker D."/>
            <person name="Gharbi K."/>
            <person name="Hall N."/>
            <person name="Watson M."/>
            <person name="Adriaenssens E.M."/>
            <person name="Foster-Nyarko E."/>
            <person name="Jarju S."/>
            <person name="Secka A."/>
            <person name="Antonio M."/>
            <person name="Oren A."/>
            <person name="Chaudhuri R.R."/>
            <person name="La Ragione R."/>
            <person name="Hildebrand F."/>
            <person name="Pallen M.J."/>
        </authorList>
    </citation>
    <scope>NUCLEOTIDE SEQUENCE</scope>
    <source>
        <strain evidence="11">Gambia15-2214</strain>
    </source>
</reference>
<evidence type="ECO:0000256" key="1">
    <source>
        <dbReference type="ARBA" id="ARBA00002606"/>
    </source>
</evidence>
<proteinExistence type="inferred from homology"/>
<dbReference type="InterPro" id="IPR011034">
    <property type="entry name" value="Formyl_transferase-like_C_sf"/>
</dbReference>
<dbReference type="GO" id="GO:0004479">
    <property type="term" value="F:methionyl-tRNA formyltransferase activity"/>
    <property type="evidence" value="ECO:0007669"/>
    <property type="project" value="UniProtKB-UniRule"/>
</dbReference>
<name>A0A9E2L450_9SPIR</name>
<keyword evidence="5 8" id="KW-0808">Transferase</keyword>
<dbReference type="PANTHER" id="PTHR11138:SF5">
    <property type="entry name" value="METHIONYL-TRNA FORMYLTRANSFERASE, MITOCHONDRIAL"/>
    <property type="match status" value="1"/>
</dbReference>
<dbReference type="NCBIfam" id="TIGR00460">
    <property type="entry name" value="fmt"/>
    <property type="match status" value="1"/>
</dbReference>
<dbReference type="EMBL" id="JAHLFV010000243">
    <property type="protein sequence ID" value="MBU3851009.1"/>
    <property type="molecule type" value="Genomic_DNA"/>
</dbReference>
<dbReference type="Proteomes" id="UP000823914">
    <property type="component" value="Unassembled WGS sequence"/>
</dbReference>
<dbReference type="InterPro" id="IPR005794">
    <property type="entry name" value="Fmt"/>
</dbReference>
<evidence type="ECO:0000259" key="10">
    <source>
        <dbReference type="Pfam" id="PF02911"/>
    </source>
</evidence>
<dbReference type="InterPro" id="IPR041711">
    <property type="entry name" value="Met-tRNA-FMT_N"/>
</dbReference>
<gene>
    <name evidence="8 11" type="primary">fmt</name>
    <name evidence="11" type="ORF">IAA16_10615</name>
</gene>
<evidence type="ECO:0000256" key="2">
    <source>
        <dbReference type="ARBA" id="ARBA00010699"/>
    </source>
</evidence>
<evidence type="ECO:0000256" key="6">
    <source>
        <dbReference type="ARBA" id="ARBA00022917"/>
    </source>
</evidence>
<dbReference type="AlphaFoldDB" id="A0A9E2L450"/>
<evidence type="ECO:0000256" key="3">
    <source>
        <dbReference type="ARBA" id="ARBA00012261"/>
    </source>
</evidence>
<dbReference type="InterPro" id="IPR002376">
    <property type="entry name" value="Formyl_transf_N"/>
</dbReference>
<comment type="catalytic activity">
    <reaction evidence="7 8">
        <text>L-methionyl-tRNA(fMet) + (6R)-10-formyltetrahydrofolate = N-formyl-L-methionyl-tRNA(fMet) + (6S)-5,6,7,8-tetrahydrofolate + H(+)</text>
        <dbReference type="Rhea" id="RHEA:24380"/>
        <dbReference type="Rhea" id="RHEA-COMP:9952"/>
        <dbReference type="Rhea" id="RHEA-COMP:9953"/>
        <dbReference type="ChEBI" id="CHEBI:15378"/>
        <dbReference type="ChEBI" id="CHEBI:57453"/>
        <dbReference type="ChEBI" id="CHEBI:78530"/>
        <dbReference type="ChEBI" id="CHEBI:78844"/>
        <dbReference type="ChEBI" id="CHEBI:195366"/>
        <dbReference type="EC" id="2.1.2.9"/>
    </reaction>
</comment>
<evidence type="ECO:0000256" key="8">
    <source>
        <dbReference type="HAMAP-Rule" id="MF_00182"/>
    </source>
</evidence>
<dbReference type="InterPro" id="IPR005793">
    <property type="entry name" value="Formyl_trans_C"/>
</dbReference>
<organism evidence="11 12">
    <name type="scientific">Candidatus Treponema excrementipullorum</name>
    <dbReference type="NCBI Taxonomy" id="2838768"/>
    <lineage>
        <taxon>Bacteria</taxon>
        <taxon>Pseudomonadati</taxon>
        <taxon>Spirochaetota</taxon>
        <taxon>Spirochaetia</taxon>
        <taxon>Spirochaetales</taxon>
        <taxon>Treponemataceae</taxon>
        <taxon>Treponema</taxon>
    </lineage>
</organism>
<dbReference type="Gene3D" id="3.10.25.10">
    <property type="entry name" value="Formyl transferase, C-terminal domain"/>
    <property type="match status" value="1"/>
</dbReference>
<comment type="similarity">
    <text evidence="2 8">Belongs to the Fmt family.</text>
</comment>
<evidence type="ECO:0000256" key="4">
    <source>
        <dbReference type="ARBA" id="ARBA00016014"/>
    </source>
</evidence>
<reference evidence="11" key="2">
    <citation type="submission" date="2021-04" db="EMBL/GenBank/DDBJ databases">
        <authorList>
            <person name="Gilroy R."/>
        </authorList>
    </citation>
    <scope>NUCLEOTIDE SEQUENCE</scope>
    <source>
        <strain evidence="11">Gambia15-2214</strain>
    </source>
</reference>
<dbReference type="GO" id="GO:0005829">
    <property type="term" value="C:cytosol"/>
    <property type="evidence" value="ECO:0007669"/>
    <property type="project" value="TreeGrafter"/>
</dbReference>
<dbReference type="EC" id="2.1.2.9" evidence="3 8"/>
<accession>A0A9E2L450</accession>
<dbReference type="CDD" id="cd08704">
    <property type="entry name" value="Met_tRNA_FMT_C"/>
    <property type="match status" value="1"/>
</dbReference>
<evidence type="ECO:0000313" key="11">
    <source>
        <dbReference type="EMBL" id="MBU3851009.1"/>
    </source>
</evidence>
<dbReference type="CDD" id="cd08646">
    <property type="entry name" value="FMT_core_Met-tRNA-FMT_N"/>
    <property type="match status" value="1"/>
</dbReference>
<protein>
    <recommendedName>
        <fullName evidence="4 8">Methionyl-tRNA formyltransferase</fullName>
        <ecNumber evidence="3 8">2.1.2.9</ecNumber>
    </recommendedName>
</protein>
<dbReference type="SUPFAM" id="SSF50486">
    <property type="entry name" value="FMT C-terminal domain-like"/>
    <property type="match status" value="1"/>
</dbReference>
<comment type="function">
    <text evidence="1 8">Attaches a formyl group to the free amino group of methionyl-tRNA(fMet). The formyl group appears to play a dual role in the initiator identity of N-formylmethionyl-tRNA by promoting its recognition by IF2 and preventing the misappropriation of this tRNA by the elongation apparatus.</text>
</comment>
<dbReference type="PANTHER" id="PTHR11138">
    <property type="entry name" value="METHIONYL-TRNA FORMYLTRANSFERASE"/>
    <property type="match status" value="1"/>
</dbReference>
<dbReference type="Pfam" id="PF00551">
    <property type="entry name" value="Formyl_trans_N"/>
    <property type="match status" value="1"/>
</dbReference>
<sequence length="335" mass="35972">MLKVLYAGSPEAAALVLERLLELHNKDFKIVGVLTNPPSPQGRNKKLLPTPVEQKVRAYEEKSTEQIPVLTPQKLDAVARGAVSDLQPDVLVCFAYGKIFGPKFLALFPLGGINLHPSLLPLYRGCAPVPAAILDRQSQTGVTVQKLAQKMDSGDILSQQVIPLNGTETADSLLEDSAKIGANMVLSLLQDVSVTGTLPVGTPQDDSQATYCTMLKKEDGCIDWSGSAEEIDAQIRAFNSWPGAFTCVDNTVLKIHKSAVFTGDLPAAVTDAVKSTPQPGQILGTDKTQGILIQTGKGVLCVTELQWQAKKLMPWKDFLNGSRNFVGSCCSSNTK</sequence>
<dbReference type="InterPro" id="IPR037022">
    <property type="entry name" value="Formyl_trans_C_sf"/>
</dbReference>
<feature type="binding site" evidence="8">
    <location>
        <begin position="118"/>
        <end position="121"/>
    </location>
    <ligand>
        <name>(6S)-5,6,7,8-tetrahydrofolate</name>
        <dbReference type="ChEBI" id="CHEBI:57453"/>
    </ligand>
</feature>
<feature type="domain" description="Formyl transferase C-terminal" evidence="10">
    <location>
        <begin position="215"/>
        <end position="322"/>
    </location>
</feature>
<dbReference type="Pfam" id="PF02911">
    <property type="entry name" value="Formyl_trans_C"/>
    <property type="match status" value="1"/>
</dbReference>
<dbReference type="HAMAP" id="MF_00182">
    <property type="entry name" value="Formyl_trans"/>
    <property type="match status" value="1"/>
</dbReference>
<dbReference type="InterPro" id="IPR044135">
    <property type="entry name" value="Met-tRNA-FMT_C"/>
</dbReference>
<evidence type="ECO:0000256" key="5">
    <source>
        <dbReference type="ARBA" id="ARBA00022679"/>
    </source>
</evidence>
<evidence type="ECO:0000256" key="7">
    <source>
        <dbReference type="ARBA" id="ARBA00048558"/>
    </source>
</evidence>
<evidence type="ECO:0000259" key="9">
    <source>
        <dbReference type="Pfam" id="PF00551"/>
    </source>
</evidence>
<dbReference type="SUPFAM" id="SSF53328">
    <property type="entry name" value="Formyltransferase"/>
    <property type="match status" value="1"/>
</dbReference>
<evidence type="ECO:0000313" key="12">
    <source>
        <dbReference type="Proteomes" id="UP000823914"/>
    </source>
</evidence>
<dbReference type="Gene3D" id="3.40.50.170">
    <property type="entry name" value="Formyl transferase, N-terminal domain"/>
    <property type="match status" value="1"/>
</dbReference>